<proteinExistence type="predicted"/>
<gene>
    <name evidence="2" type="ORF">FHS40_009121</name>
</gene>
<comment type="caution">
    <text evidence="2">The sequence shown here is derived from an EMBL/GenBank/DDBJ whole genome shotgun (WGS) entry which is preliminary data.</text>
</comment>
<organism evidence="2 3">
    <name type="scientific">Streptomyces spectabilis</name>
    <dbReference type="NCBI Taxonomy" id="68270"/>
    <lineage>
        <taxon>Bacteria</taxon>
        <taxon>Bacillati</taxon>
        <taxon>Actinomycetota</taxon>
        <taxon>Actinomycetes</taxon>
        <taxon>Kitasatosporales</taxon>
        <taxon>Streptomycetaceae</taxon>
        <taxon>Streptomyces</taxon>
    </lineage>
</organism>
<evidence type="ECO:0000256" key="1">
    <source>
        <dbReference type="SAM" id="MobiDB-lite"/>
    </source>
</evidence>
<dbReference type="RefSeq" id="WP_184927081.1">
    <property type="nucleotide sequence ID" value="NZ_BMSQ01000064.1"/>
</dbReference>
<feature type="region of interest" description="Disordered" evidence="1">
    <location>
        <begin position="176"/>
        <end position="221"/>
    </location>
</feature>
<dbReference type="AlphaFoldDB" id="A0A7W8EZK5"/>
<keyword evidence="3" id="KW-1185">Reference proteome</keyword>
<dbReference type="EMBL" id="JACHJD010000053">
    <property type="protein sequence ID" value="MBB5109991.1"/>
    <property type="molecule type" value="Genomic_DNA"/>
</dbReference>
<protein>
    <submittedName>
        <fullName evidence="2">Uncharacterized protein</fullName>
    </submittedName>
</protein>
<name>A0A7W8EZK5_STRST</name>
<feature type="compositionally biased region" description="Basic residues" evidence="1">
    <location>
        <begin position="208"/>
        <end position="221"/>
    </location>
</feature>
<accession>A0A7W8EZK5</accession>
<evidence type="ECO:0000313" key="3">
    <source>
        <dbReference type="Proteomes" id="UP000549009"/>
    </source>
</evidence>
<reference evidence="2 3" key="1">
    <citation type="submission" date="2020-08" db="EMBL/GenBank/DDBJ databases">
        <title>Genomic Encyclopedia of Type Strains, Phase III (KMG-III): the genomes of soil and plant-associated and newly described type strains.</title>
        <authorList>
            <person name="Whitman W."/>
        </authorList>
    </citation>
    <scope>NUCLEOTIDE SEQUENCE [LARGE SCALE GENOMIC DNA]</scope>
    <source>
        <strain evidence="2 3">CECT 3146</strain>
    </source>
</reference>
<evidence type="ECO:0000313" key="2">
    <source>
        <dbReference type="EMBL" id="MBB5109991.1"/>
    </source>
</evidence>
<dbReference type="Proteomes" id="UP000549009">
    <property type="component" value="Unassembled WGS sequence"/>
</dbReference>
<sequence>MTGQRRVPPSARIEEFPKAAVDQALWWERHILEVLHGLPPDAAAGAQPRDGFDPREHSLAQRERTKAIELTQDGSRVSASGVKRLRQCYQRDGLLGLVDGRSAKRLPPFGRIPPEVVEAMRQAIAESVNASSKTIGFVVWRTKQIVAACDDFDGVEMPHERTLYRLFDKLAEGTHVTGSARTRRSLAARPQPPGPASRRPHQVQSAVHSHRARGIPCRPRR</sequence>